<dbReference type="GeneTree" id="ENSGT00390000018872"/>
<evidence type="ECO:0000256" key="8">
    <source>
        <dbReference type="ARBA" id="ARBA00022859"/>
    </source>
</evidence>
<keyword evidence="7" id="KW-0677">Repeat</keyword>
<keyword evidence="21" id="KW-1185">Reference proteome</keyword>
<evidence type="ECO:0000256" key="2">
    <source>
        <dbReference type="ARBA" id="ARBA00004479"/>
    </source>
</evidence>
<name>A0ABI7YPH7_FELCA</name>
<evidence type="ECO:0000256" key="10">
    <source>
        <dbReference type="ARBA" id="ARBA00023136"/>
    </source>
</evidence>
<dbReference type="InterPro" id="IPR015486">
    <property type="entry name" value="IL-2_rcpt_alpha"/>
</dbReference>
<reference evidence="20" key="2">
    <citation type="submission" date="2025-08" db="UniProtKB">
        <authorList>
            <consortium name="Ensembl"/>
        </authorList>
    </citation>
    <scope>IDENTIFICATION</scope>
    <source>
        <strain evidence="20">breed Abyssinian</strain>
    </source>
</reference>
<comment type="subcellular location">
    <subcellularLocation>
        <location evidence="2">Membrane</location>
        <topology evidence="2">Single-pass type I membrane protein</topology>
    </subcellularLocation>
</comment>
<evidence type="ECO:0000259" key="19">
    <source>
        <dbReference type="PROSITE" id="PS50923"/>
    </source>
</evidence>
<dbReference type="PANTHER" id="PTHR10573">
    <property type="entry name" value="INTERLEUKIN-2 RECEPTOR ALPHA CHAIN"/>
    <property type="match status" value="1"/>
</dbReference>
<reference evidence="20" key="3">
    <citation type="submission" date="2025-09" db="UniProtKB">
        <authorList>
            <consortium name="Ensembl"/>
        </authorList>
    </citation>
    <scope>IDENTIFICATION</scope>
    <source>
        <strain evidence="20">breed Abyssinian</strain>
    </source>
</reference>
<gene>
    <name evidence="20" type="primary">IL2RA</name>
</gene>
<feature type="transmembrane region" description="Helical" evidence="17">
    <location>
        <begin position="242"/>
        <end position="262"/>
    </location>
</feature>
<dbReference type="PROSITE" id="PS50923">
    <property type="entry name" value="SUSHI"/>
    <property type="match status" value="1"/>
</dbReference>
<keyword evidence="13" id="KW-0325">Glycoprotein</keyword>
<evidence type="ECO:0000256" key="1">
    <source>
        <dbReference type="ARBA" id="ARBA00002381"/>
    </source>
</evidence>
<accession>A0ABI7YPH7</accession>
<evidence type="ECO:0000313" key="20">
    <source>
        <dbReference type="Ensembl" id="ENSFCTP00005035860.1"/>
    </source>
</evidence>
<protein>
    <recommendedName>
        <fullName evidence="3">Interleukin-2 receptor subunit alpha</fullName>
    </recommendedName>
</protein>
<evidence type="ECO:0000256" key="6">
    <source>
        <dbReference type="ARBA" id="ARBA00022729"/>
    </source>
</evidence>
<evidence type="ECO:0000256" key="18">
    <source>
        <dbReference type="SAM" id="SignalP"/>
    </source>
</evidence>
<evidence type="ECO:0000256" key="14">
    <source>
        <dbReference type="ARBA" id="ARBA00025938"/>
    </source>
</evidence>
<dbReference type="InterPro" id="IPR035976">
    <property type="entry name" value="Sushi/SCR/CCP_sf"/>
</dbReference>
<feature type="compositionally biased region" description="Polar residues" evidence="16">
    <location>
        <begin position="108"/>
        <end position="118"/>
    </location>
</feature>
<evidence type="ECO:0000256" key="11">
    <source>
        <dbReference type="ARBA" id="ARBA00023157"/>
    </source>
</evidence>
<keyword evidence="10 17" id="KW-0472">Membrane</keyword>
<dbReference type="SUPFAM" id="SSF57535">
    <property type="entry name" value="Complement control module/SCR domain"/>
    <property type="match status" value="2"/>
</dbReference>
<evidence type="ECO:0000256" key="5">
    <source>
        <dbReference type="ARBA" id="ARBA00022692"/>
    </source>
</evidence>
<feature type="disulfide bond" evidence="15">
    <location>
        <begin position="125"/>
        <end position="168"/>
    </location>
</feature>
<dbReference type="SMART" id="SM00032">
    <property type="entry name" value="CCP"/>
    <property type="match status" value="2"/>
</dbReference>
<proteinExistence type="predicted"/>
<dbReference type="PANTHER" id="PTHR10573:SF0">
    <property type="entry name" value="INTERLEUKIN-2 RECEPTOR SUBUNIT ALPHA"/>
    <property type="match status" value="1"/>
</dbReference>
<comment type="caution">
    <text evidence="15">Lacks conserved residue(s) required for the propagation of feature annotation.</text>
</comment>
<keyword evidence="9 17" id="KW-1133">Transmembrane helix</keyword>
<dbReference type="CDD" id="cd00033">
    <property type="entry name" value="CCP"/>
    <property type="match status" value="1"/>
</dbReference>
<evidence type="ECO:0000256" key="12">
    <source>
        <dbReference type="ARBA" id="ARBA00023170"/>
    </source>
</evidence>
<reference evidence="20 21" key="1">
    <citation type="submission" date="2021-02" db="EMBL/GenBank/DDBJ databases">
        <title>Safari Cat Assemblies.</title>
        <authorList>
            <person name="Bredemeyer K.R."/>
            <person name="Murphy W.J."/>
        </authorList>
    </citation>
    <scope>NUCLEOTIDE SEQUENCE [LARGE SCALE GENOMIC DNA]</scope>
</reference>
<evidence type="ECO:0000256" key="9">
    <source>
        <dbReference type="ARBA" id="ARBA00022989"/>
    </source>
</evidence>
<keyword evidence="11 15" id="KW-1015">Disulfide bond</keyword>
<dbReference type="Gene3D" id="2.20.28.230">
    <property type="match status" value="3"/>
</dbReference>
<dbReference type="InterPro" id="IPR000436">
    <property type="entry name" value="Sushi_SCR_CCP_dom"/>
</dbReference>
<evidence type="ECO:0000256" key="3">
    <source>
        <dbReference type="ARBA" id="ARBA00013445"/>
    </source>
</evidence>
<evidence type="ECO:0000256" key="13">
    <source>
        <dbReference type="ARBA" id="ARBA00023180"/>
    </source>
</evidence>
<keyword evidence="5 17" id="KW-0812">Transmembrane</keyword>
<comment type="subunit">
    <text evidence="14">Non-covalent dimer of an alpha and a beta subunit. IL2R exists in 3 different forms: a high affinity dimer, an intermediate affinity monomer (beta subunit), and a low affinity monomer (alpha subunit). The high and intermediate affinity forms also associate with a gamma subunit.</text>
</comment>
<feature type="signal peptide" evidence="18">
    <location>
        <begin position="1"/>
        <end position="18"/>
    </location>
</feature>
<feature type="chain" id="PRO_5047315165" description="Interleukin-2 receptor subunit alpha" evidence="18">
    <location>
        <begin position="19"/>
        <end position="304"/>
    </location>
</feature>
<evidence type="ECO:0000256" key="17">
    <source>
        <dbReference type="SAM" id="Phobius"/>
    </source>
</evidence>
<dbReference type="Ensembl" id="ENSFCTT00005049387.1">
    <property type="protein sequence ID" value="ENSFCTP00005035860.1"/>
    <property type="gene ID" value="ENSFCTG00005017158.1"/>
</dbReference>
<evidence type="ECO:0000256" key="7">
    <source>
        <dbReference type="ARBA" id="ARBA00022737"/>
    </source>
</evidence>
<feature type="domain" description="Sushi" evidence="19">
    <location>
        <begin position="123"/>
        <end position="186"/>
    </location>
</feature>
<evidence type="ECO:0000256" key="15">
    <source>
        <dbReference type="PROSITE-ProRule" id="PRU00302"/>
    </source>
</evidence>
<comment type="function">
    <text evidence="1">Receptor for interleukin-2. The receptor is involved in the regulation of immune tolerance by controlling regulatory T cells (TREGs) activity. TREGs suppress the activation and expansion of autoreactive T-cells.</text>
</comment>
<dbReference type="Proteomes" id="UP000823872">
    <property type="component" value="Chromosome B4"/>
</dbReference>
<feature type="region of interest" description="Disordered" evidence="16">
    <location>
        <begin position="189"/>
        <end position="211"/>
    </location>
</feature>
<keyword evidence="12" id="KW-0675">Receptor</keyword>
<keyword evidence="4 15" id="KW-0768">Sushi</keyword>
<keyword evidence="8" id="KW-0391">Immunity</keyword>
<evidence type="ECO:0000256" key="4">
    <source>
        <dbReference type="ARBA" id="ARBA00022659"/>
    </source>
</evidence>
<organism evidence="20 21">
    <name type="scientific">Felis catus</name>
    <name type="common">Cat</name>
    <name type="synonym">Felis silvestris catus</name>
    <dbReference type="NCBI Taxonomy" id="9685"/>
    <lineage>
        <taxon>Eukaryota</taxon>
        <taxon>Metazoa</taxon>
        <taxon>Chordata</taxon>
        <taxon>Craniata</taxon>
        <taxon>Vertebrata</taxon>
        <taxon>Euteleostomi</taxon>
        <taxon>Mammalia</taxon>
        <taxon>Eutheria</taxon>
        <taxon>Laurasiatheria</taxon>
        <taxon>Carnivora</taxon>
        <taxon>Feliformia</taxon>
        <taxon>Felidae</taxon>
        <taxon>Felinae</taxon>
        <taxon>Felis</taxon>
    </lineage>
</organism>
<keyword evidence="6 18" id="KW-0732">Signal</keyword>
<dbReference type="Pfam" id="PF00084">
    <property type="entry name" value="Sushi"/>
    <property type="match status" value="1"/>
</dbReference>
<sequence length="304" mass="33979">MEPSLLLWGILTFVVVHGHVTELCDENPPDIQHATFKALTYKTGTMLNCECKKGFRRISNGSAFMLCAGNSSHSSWENQCRCISTSPRATDGQIIPKPEEQKGKSPMGMQSQMQPTDQVNLPGHCREPPPWEHEDSRRIYHFVVGQTVHYQCMQGFRALKRGPAKSVCKTTCGKATWTQPRLQCLSERSDGWFPDDEEPQASTDAALGSDTSCPSITASTTDFQRHTEVAMTTESFVFTTEYQIAVAGCVLLLISIVLLSGLTWQRRCYIATGGRVEEQSRKPGVLRSQEHLTEIAEHRQNQRS</sequence>
<feature type="region of interest" description="Disordered" evidence="16">
    <location>
        <begin position="91"/>
        <end position="118"/>
    </location>
</feature>
<evidence type="ECO:0000313" key="21">
    <source>
        <dbReference type="Proteomes" id="UP000823872"/>
    </source>
</evidence>
<evidence type="ECO:0000256" key="16">
    <source>
        <dbReference type="SAM" id="MobiDB-lite"/>
    </source>
</evidence>